<dbReference type="KEGG" id="dfa:DFA_08435"/>
<dbReference type="AlphaFoldDB" id="F4Q666"/>
<dbReference type="OMA" id="FINDCYE"/>
<dbReference type="EMBL" id="GL883021">
    <property type="protein sequence ID" value="EGG17440.1"/>
    <property type="molecule type" value="Genomic_DNA"/>
</dbReference>
<dbReference type="STRING" id="1054147.F4Q666"/>
<dbReference type="Proteomes" id="UP000007797">
    <property type="component" value="Unassembled WGS sequence"/>
</dbReference>
<organism evidence="1 2">
    <name type="scientific">Cavenderia fasciculata</name>
    <name type="common">Slime mold</name>
    <name type="synonym">Dictyostelium fasciculatum</name>
    <dbReference type="NCBI Taxonomy" id="261658"/>
    <lineage>
        <taxon>Eukaryota</taxon>
        <taxon>Amoebozoa</taxon>
        <taxon>Evosea</taxon>
        <taxon>Eumycetozoa</taxon>
        <taxon>Dictyostelia</taxon>
        <taxon>Acytosteliales</taxon>
        <taxon>Cavenderiaceae</taxon>
        <taxon>Cavenderia</taxon>
    </lineage>
</organism>
<evidence type="ECO:0000313" key="1">
    <source>
        <dbReference type="EMBL" id="EGG17440.1"/>
    </source>
</evidence>
<dbReference type="GeneID" id="14868894"/>
<dbReference type="PANTHER" id="PTHR32134:SF92">
    <property type="entry name" value="FNIP REPEAT-CONTAINING PROTEIN"/>
    <property type="match status" value="1"/>
</dbReference>
<reference evidence="2" key="1">
    <citation type="journal article" date="2011" name="Genome Res.">
        <title>Phylogeny-wide analysis of social amoeba genomes highlights ancient origins for complex intercellular communication.</title>
        <authorList>
            <person name="Heidel A.J."/>
            <person name="Lawal H.M."/>
            <person name="Felder M."/>
            <person name="Schilde C."/>
            <person name="Helps N.R."/>
            <person name="Tunggal B."/>
            <person name="Rivero F."/>
            <person name="John U."/>
            <person name="Schleicher M."/>
            <person name="Eichinger L."/>
            <person name="Platzer M."/>
            <person name="Noegel A.A."/>
            <person name="Schaap P."/>
            <person name="Gloeckner G."/>
        </authorList>
    </citation>
    <scope>NUCLEOTIDE SEQUENCE [LARGE SCALE GENOMIC DNA]</scope>
    <source>
        <strain evidence="2">SH3</strain>
    </source>
</reference>
<sequence length="637" mass="71959">MTSLILKLPNLILSQIISDIDDNADIVCLLLTCKKLYHNISIRRSIKFKGIVPITEEGEISKQFESTATQFKLNSFKDILENSISNSQVIVGGEYNDYPEWIQQRITLDRADNSSSGGGIKTAMAINKLASPQLFYDIPSIETLIIGCRRNTLVDFESISLLPRLERLDIRAIEANIGPHPTLKSLKLDVDIEYNLGDLGLTKFESLTELNFRRSYITGYGPGLLPSSLTSLTIRPTVVPPRDTFLSLTSLVYLKIDFDLDFDDEEEDDVKKPCIDLESLSNLKKLTIKGRGNRDDDFTISISVPPSLKVLTLFCMCVQIPHQCTMPQLEELYVQGFILLAERIQPSLSSYPSLKKLFINDCYEPLPTNFLVPSSLEKLTILKYEDTDILGQVVFPPSLTHLTIVEGPPESIVHQLPESLVKLKMTSRGTLSLPQTHLKKLVWGYDSKVKASDLVFPTTSNYPPHLETLNLVNIENDFTIDIPPITKYLSITLVKPKPPNIPLIFSIGSRITKPPINQQQQQQQWLSPNTTHLTCHLSDVPKGAFRLDEIINHTNVRYLSLVIEEITLKFSIQRLDADNRNVLVLERQSLQGGIITRQRTSINNHQQQYDPIYLYFGCTPFSPFALKWSFGKDSARI</sequence>
<dbReference type="RefSeq" id="XP_004355924.1">
    <property type="nucleotide sequence ID" value="XM_004355871.1"/>
</dbReference>
<gene>
    <name evidence="1" type="ORF">DFA_08435</name>
</gene>
<keyword evidence="2" id="KW-1185">Reference proteome</keyword>
<dbReference type="InterPro" id="IPR032675">
    <property type="entry name" value="LRR_dom_sf"/>
</dbReference>
<dbReference type="PANTHER" id="PTHR32134">
    <property type="entry name" value="FNIP REPEAT-CONTAINING PROTEIN"/>
    <property type="match status" value="1"/>
</dbReference>
<dbReference type="InterPro" id="IPR051251">
    <property type="entry name" value="STK_FNIP-Repeat"/>
</dbReference>
<accession>F4Q666</accession>
<evidence type="ECO:0000313" key="2">
    <source>
        <dbReference type="Proteomes" id="UP000007797"/>
    </source>
</evidence>
<proteinExistence type="predicted"/>
<protein>
    <submittedName>
        <fullName evidence="1">Uncharacterized protein</fullName>
    </submittedName>
</protein>
<name>F4Q666_CACFS</name>
<dbReference type="SUPFAM" id="SSF52058">
    <property type="entry name" value="L domain-like"/>
    <property type="match status" value="1"/>
</dbReference>
<dbReference type="Gene3D" id="3.80.10.10">
    <property type="entry name" value="Ribonuclease Inhibitor"/>
    <property type="match status" value="2"/>
</dbReference>